<dbReference type="AlphaFoldDB" id="A0A7K0G4P8"/>
<comment type="caution">
    <text evidence="1">The sequence shown here is derived from an EMBL/GenBank/DDBJ whole genome shotgun (WGS) entry which is preliminary data.</text>
</comment>
<gene>
    <name evidence="1" type="ORF">GJU39_22165</name>
</gene>
<name>A0A7K0G4P8_9SPHI</name>
<keyword evidence="2" id="KW-1185">Reference proteome</keyword>
<protein>
    <submittedName>
        <fullName evidence="1">Uncharacterized protein</fullName>
    </submittedName>
</protein>
<organism evidence="1 2">
    <name type="scientific">Pedobacter petrophilus</name>
    <dbReference type="NCBI Taxonomy" id="1908241"/>
    <lineage>
        <taxon>Bacteria</taxon>
        <taxon>Pseudomonadati</taxon>
        <taxon>Bacteroidota</taxon>
        <taxon>Sphingobacteriia</taxon>
        <taxon>Sphingobacteriales</taxon>
        <taxon>Sphingobacteriaceae</taxon>
        <taxon>Pedobacter</taxon>
    </lineage>
</organism>
<proteinExistence type="predicted"/>
<reference evidence="1 2" key="1">
    <citation type="submission" date="2019-11" db="EMBL/GenBank/DDBJ databases">
        <title>Pedobacter petrophilus genome.</title>
        <authorList>
            <person name="Feldbauer M.J."/>
            <person name="Newman J.D."/>
        </authorList>
    </citation>
    <scope>NUCLEOTIDE SEQUENCE [LARGE SCALE GENOMIC DNA]</scope>
    <source>
        <strain evidence="1 2">LMG 29686</strain>
    </source>
</reference>
<dbReference type="OrthoDB" id="1551390at2"/>
<evidence type="ECO:0000313" key="1">
    <source>
        <dbReference type="EMBL" id="MRX78785.1"/>
    </source>
</evidence>
<dbReference type="EMBL" id="WKKH01000074">
    <property type="protein sequence ID" value="MRX78785.1"/>
    <property type="molecule type" value="Genomic_DNA"/>
</dbReference>
<evidence type="ECO:0000313" key="2">
    <source>
        <dbReference type="Proteomes" id="UP000487757"/>
    </source>
</evidence>
<dbReference type="Proteomes" id="UP000487757">
    <property type="component" value="Unassembled WGS sequence"/>
</dbReference>
<sequence>MKKSDTAREVTDDFGNVVKEFYDAENKIWRNIKEADIGHIEDAVSWWNKTGRNYGAKSNEVREWMLDSKNYVYEYYKTNRKSWSSIIRRILTPLKIRINMSSKELNAEVQEIIDVYTVNARECFKNKDFDGFVKWQLEKWNTIPNPKEDWEESFRVAKVLITFYSKHNKNFEEANRWLLQLAFLDEKQQQHPGELSFMKGKVFFEENNYLEALNFFRNAYNESEGHCYGSGDDVYFDFYRNPEKYIKK</sequence>
<dbReference type="RefSeq" id="WP_154283184.1">
    <property type="nucleotide sequence ID" value="NZ_JBHUJQ010000001.1"/>
</dbReference>
<accession>A0A7K0G4P8</accession>